<accession>W3X9H2</accession>
<evidence type="ECO:0000256" key="4">
    <source>
        <dbReference type="ARBA" id="ARBA00023136"/>
    </source>
</evidence>
<evidence type="ECO:0000256" key="2">
    <source>
        <dbReference type="ARBA" id="ARBA00022692"/>
    </source>
</evidence>
<dbReference type="GO" id="GO:0005506">
    <property type="term" value="F:iron ion binding"/>
    <property type="evidence" value="ECO:0007669"/>
    <property type="project" value="InterPro"/>
</dbReference>
<dbReference type="EMBL" id="KI912112">
    <property type="protein sequence ID" value="ETS81806.1"/>
    <property type="molecule type" value="Genomic_DNA"/>
</dbReference>
<keyword evidence="8" id="KW-1185">Reference proteome</keyword>
<evidence type="ECO:0000256" key="5">
    <source>
        <dbReference type="SAM" id="Phobius"/>
    </source>
</evidence>
<name>W3X9H2_PESFW</name>
<feature type="transmembrane region" description="Helical" evidence="5">
    <location>
        <begin position="197"/>
        <end position="219"/>
    </location>
</feature>
<dbReference type="GO" id="GO:0016491">
    <property type="term" value="F:oxidoreductase activity"/>
    <property type="evidence" value="ECO:0007669"/>
    <property type="project" value="InterPro"/>
</dbReference>
<evidence type="ECO:0000313" key="8">
    <source>
        <dbReference type="Proteomes" id="UP000030651"/>
    </source>
</evidence>
<dbReference type="OrthoDB" id="408954at2759"/>
<dbReference type="GO" id="GO:0016020">
    <property type="term" value="C:membrane"/>
    <property type="evidence" value="ECO:0007669"/>
    <property type="project" value="UniProtKB-SubCell"/>
</dbReference>
<dbReference type="eggNOG" id="KOG0873">
    <property type="taxonomic scope" value="Eukaryota"/>
</dbReference>
<evidence type="ECO:0000256" key="3">
    <source>
        <dbReference type="ARBA" id="ARBA00022989"/>
    </source>
</evidence>
<feature type="transmembrane region" description="Helical" evidence="5">
    <location>
        <begin position="239"/>
        <end position="256"/>
    </location>
</feature>
<dbReference type="HOGENOM" id="CLU_605661_0_0_1"/>
<dbReference type="AlphaFoldDB" id="W3X9H2"/>
<evidence type="ECO:0000313" key="7">
    <source>
        <dbReference type="EMBL" id="ETS81806.1"/>
    </source>
</evidence>
<proteinExistence type="predicted"/>
<feature type="domain" description="Fatty acid hydroxylase" evidence="6">
    <location>
        <begin position="239"/>
        <end position="397"/>
    </location>
</feature>
<dbReference type="PANTHER" id="PTHR11863">
    <property type="entry name" value="STEROL DESATURASE"/>
    <property type="match status" value="1"/>
</dbReference>
<comment type="subcellular location">
    <subcellularLocation>
        <location evidence="1">Membrane</location>
    </subcellularLocation>
</comment>
<feature type="transmembrane region" description="Helical" evidence="5">
    <location>
        <begin position="37"/>
        <end position="58"/>
    </location>
</feature>
<keyword evidence="3 5" id="KW-1133">Transmembrane helix</keyword>
<dbReference type="GeneID" id="19271821"/>
<keyword evidence="2 5" id="KW-0812">Transmembrane</keyword>
<dbReference type="Proteomes" id="UP000030651">
    <property type="component" value="Unassembled WGS sequence"/>
</dbReference>
<organism evidence="7 8">
    <name type="scientific">Pestalotiopsis fici (strain W106-1 / CGMCC3.15140)</name>
    <dbReference type="NCBI Taxonomy" id="1229662"/>
    <lineage>
        <taxon>Eukaryota</taxon>
        <taxon>Fungi</taxon>
        <taxon>Dikarya</taxon>
        <taxon>Ascomycota</taxon>
        <taxon>Pezizomycotina</taxon>
        <taxon>Sordariomycetes</taxon>
        <taxon>Xylariomycetidae</taxon>
        <taxon>Amphisphaeriales</taxon>
        <taxon>Sporocadaceae</taxon>
        <taxon>Pestalotiopsis</taxon>
    </lineage>
</organism>
<evidence type="ECO:0000256" key="1">
    <source>
        <dbReference type="ARBA" id="ARBA00004370"/>
    </source>
</evidence>
<sequence length="452" mass="52371">MTDERRGPSENERLANEIQREWSFKIARFPENAMERLGIVNLLLIALEVLLIVSNNVLPLGLWKSFIHDSSHYRDRFNKAVFDQTDGSIDFTKIQSYHLWKGLVVPSLIGVSAYVITAILYLRPELYQWKPDLLQHYGHLVAESRLGRWIPTKWLNYIFNLYERRHVEYMSNTIQPADRRHVALQDRVEFTRVVRQVAINLLISIFAISLMWIVLLQAGVDTQHILVLPKSYVPPVQGLVWYLINDMFYFYPHWIAHTNPHEQKRLQIPQSLYNILHKKFKESHRLHHRCKANIGIAAWYCSVAEQMIFNLFPALLGPVLTQVLARAAGVEKIWGTHLVTLYVWIAAAASSSVMAHSGYRSIWNDPGSHDLHHERAFNPKTACNFGTLGVFDWLHGTADKLPAEETRKWQGQRDRQAALNKAAKRSGIELTKEQKSIITQPVHDQDWVRKDV</sequence>
<keyword evidence="4 5" id="KW-0472">Membrane</keyword>
<dbReference type="InterPro" id="IPR006694">
    <property type="entry name" value="Fatty_acid_hydroxylase"/>
</dbReference>
<dbReference type="RefSeq" id="XP_007833580.1">
    <property type="nucleotide sequence ID" value="XM_007835389.1"/>
</dbReference>
<evidence type="ECO:0000259" key="6">
    <source>
        <dbReference type="Pfam" id="PF04116"/>
    </source>
</evidence>
<dbReference type="STRING" id="1229662.W3X9H2"/>
<reference evidence="8" key="1">
    <citation type="journal article" date="2015" name="BMC Genomics">
        <title>Genomic and transcriptomic analysis of the endophytic fungus Pestalotiopsis fici reveals its lifestyle and high potential for synthesis of natural products.</title>
        <authorList>
            <person name="Wang X."/>
            <person name="Zhang X."/>
            <person name="Liu L."/>
            <person name="Xiang M."/>
            <person name="Wang W."/>
            <person name="Sun X."/>
            <person name="Che Y."/>
            <person name="Guo L."/>
            <person name="Liu G."/>
            <person name="Guo L."/>
            <person name="Wang C."/>
            <person name="Yin W.B."/>
            <person name="Stadler M."/>
            <person name="Zhang X."/>
            <person name="Liu X."/>
        </authorList>
    </citation>
    <scope>NUCLEOTIDE SEQUENCE [LARGE SCALE GENOMIC DNA]</scope>
    <source>
        <strain evidence="8">W106-1 / CGMCC3.15140</strain>
    </source>
</reference>
<dbReference type="GO" id="GO:0008610">
    <property type="term" value="P:lipid biosynthetic process"/>
    <property type="evidence" value="ECO:0007669"/>
    <property type="project" value="InterPro"/>
</dbReference>
<dbReference type="OMA" id="PHWIAHT"/>
<dbReference type="InterPro" id="IPR050307">
    <property type="entry name" value="Sterol_Desaturase_Related"/>
</dbReference>
<gene>
    <name evidence="7" type="ORF">PFICI_06808</name>
</gene>
<dbReference type="InParanoid" id="W3X9H2"/>
<feature type="transmembrane region" description="Helical" evidence="5">
    <location>
        <begin position="103"/>
        <end position="122"/>
    </location>
</feature>
<protein>
    <recommendedName>
        <fullName evidence="6">Fatty acid hydroxylase domain-containing protein</fullName>
    </recommendedName>
</protein>
<dbReference type="KEGG" id="pfy:PFICI_06808"/>
<dbReference type="Pfam" id="PF04116">
    <property type="entry name" value="FA_hydroxylase"/>
    <property type="match status" value="1"/>
</dbReference>